<dbReference type="EMBL" id="JBBPBK010000006">
    <property type="protein sequence ID" value="KAK9282749.1"/>
    <property type="molecule type" value="Genomic_DNA"/>
</dbReference>
<comment type="similarity">
    <text evidence="1">Belongs to the multi antimicrobial extrusion (MATE) (TC 2.A.66.1) family.</text>
</comment>
<keyword evidence="2" id="KW-0812">Transmembrane</keyword>
<gene>
    <name evidence="3" type="ORF">L1049_010970</name>
</gene>
<evidence type="ECO:0000313" key="4">
    <source>
        <dbReference type="Proteomes" id="UP001415857"/>
    </source>
</evidence>
<keyword evidence="4" id="KW-1185">Reference proteome</keyword>
<dbReference type="GO" id="GO:0042910">
    <property type="term" value="F:xenobiotic transmembrane transporter activity"/>
    <property type="evidence" value="ECO:0007669"/>
    <property type="project" value="InterPro"/>
</dbReference>
<evidence type="ECO:0000256" key="1">
    <source>
        <dbReference type="ARBA" id="ARBA00010199"/>
    </source>
</evidence>
<dbReference type="Pfam" id="PF01554">
    <property type="entry name" value="MatE"/>
    <property type="match status" value="1"/>
</dbReference>
<dbReference type="InterPro" id="IPR002528">
    <property type="entry name" value="MATE_fam"/>
</dbReference>
<proteinExistence type="inferred from homology"/>
<accession>A0AAP0RQT0</accession>
<reference evidence="3 4" key="1">
    <citation type="journal article" date="2024" name="Plant J.">
        <title>Genome sequences and population genomics reveal climatic adaptation and genomic divergence between two closely related sweetgum species.</title>
        <authorList>
            <person name="Xu W.Q."/>
            <person name="Ren C.Q."/>
            <person name="Zhang X.Y."/>
            <person name="Comes H.P."/>
            <person name="Liu X.H."/>
            <person name="Li Y.G."/>
            <person name="Kettle C.J."/>
            <person name="Jalonen R."/>
            <person name="Gaisberger H."/>
            <person name="Ma Y.Z."/>
            <person name="Qiu Y.X."/>
        </authorList>
    </citation>
    <scope>NUCLEOTIDE SEQUENCE [LARGE SCALE GENOMIC DNA]</scope>
    <source>
        <strain evidence="3">Hangzhou</strain>
    </source>
</reference>
<dbReference type="GO" id="GO:0016020">
    <property type="term" value="C:membrane"/>
    <property type="evidence" value="ECO:0007669"/>
    <property type="project" value="InterPro"/>
</dbReference>
<keyword evidence="2" id="KW-1133">Transmembrane helix</keyword>
<feature type="transmembrane region" description="Helical" evidence="2">
    <location>
        <begin position="99"/>
        <end position="123"/>
    </location>
</feature>
<protein>
    <submittedName>
        <fullName evidence="3">Uncharacterized protein</fullName>
    </submittedName>
</protein>
<dbReference type="PANTHER" id="PTHR11206">
    <property type="entry name" value="MULTIDRUG RESISTANCE PROTEIN"/>
    <property type="match status" value="1"/>
</dbReference>
<name>A0AAP0RQT0_LIQFO</name>
<dbReference type="AlphaFoldDB" id="A0AAP0RQT0"/>
<comment type="caution">
    <text evidence="3">The sequence shown here is derived from an EMBL/GenBank/DDBJ whole genome shotgun (WGS) entry which is preliminary data.</text>
</comment>
<organism evidence="3 4">
    <name type="scientific">Liquidambar formosana</name>
    <name type="common">Formosan gum</name>
    <dbReference type="NCBI Taxonomy" id="63359"/>
    <lineage>
        <taxon>Eukaryota</taxon>
        <taxon>Viridiplantae</taxon>
        <taxon>Streptophyta</taxon>
        <taxon>Embryophyta</taxon>
        <taxon>Tracheophyta</taxon>
        <taxon>Spermatophyta</taxon>
        <taxon>Magnoliopsida</taxon>
        <taxon>eudicotyledons</taxon>
        <taxon>Gunneridae</taxon>
        <taxon>Pentapetalae</taxon>
        <taxon>Saxifragales</taxon>
        <taxon>Altingiaceae</taxon>
        <taxon>Liquidambar</taxon>
    </lineage>
</organism>
<feature type="transmembrane region" description="Helical" evidence="2">
    <location>
        <begin position="73"/>
        <end position="93"/>
    </location>
</feature>
<evidence type="ECO:0000313" key="3">
    <source>
        <dbReference type="EMBL" id="KAK9282749.1"/>
    </source>
</evidence>
<dbReference type="Proteomes" id="UP001415857">
    <property type="component" value="Unassembled WGS sequence"/>
</dbReference>
<dbReference type="GO" id="GO:0015297">
    <property type="term" value="F:antiporter activity"/>
    <property type="evidence" value="ECO:0007669"/>
    <property type="project" value="InterPro"/>
</dbReference>
<sequence length="153" mass="16475">MIGLAVALVCGLLAFTFTVVVRNVWGKLYTCEPQILALISIARPILGFCELGNCTQTAACGILTGSARPKVGACINFGSFYVVGLPVAILMAFRFKMGFVGLWLGLAAAQTSCMCMMVCMMVCTDWKHQAKRAKELTQVVEGKKNDLEANLLS</sequence>
<evidence type="ECO:0000256" key="2">
    <source>
        <dbReference type="SAM" id="Phobius"/>
    </source>
</evidence>
<keyword evidence="2" id="KW-0472">Membrane</keyword>